<dbReference type="Proteomes" id="UP000263377">
    <property type="component" value="Unassembled WGS sequence"/>
</dbReference>
<dbReference type="InterPro" id="IPR050471">
    <property type="entry name" value="AB_hydrolase"/>
</dbReference>
<evidence type="ECO:0000313" key="3">
    <source>
        <dbReference type="EMBL" id="RGD60337.1"/>
    </source>
</evidence>
<proteinExistence type="predicted"/>
<organism evidence="3 4">
    <name type="scientific">Kitasatospora xanthocidica</name>
    <dbReference type="NCBI Taxonomy" id="83382"/>
    <lineage>
        <taxon>Bacteria</taxon>
        <taxon>Bacillati</taxon>
        <taxon>Actinomycetota</taxon>
        <taxon>Actinomycetes</taxon>
        <taxon>Kitasatosporales</taxon>
        <taxon>Streptomycetaceae</taxon>
        <taxon>Kitasatospora</taxon>
    </lineage>
</organism>
<feature type="compositionally biased region" description="Basic and acidic residues" evidence="1">
    <location>
        <begin position="1"/>
        <end position="11"/>
    </location>
</feature>
<dbReference type="EMBL" id="QVIG01000001">
    <property type="protein sequence ID" value="RGD60337.1"/>
    <property type="molecule type" value="Genomic_DNA"/>
</dbReference>
<gene>
    <name evidence="3" type="ORF">DR950_23365</name>
</gene>
<reference evidence="3 4" key="1">
    <citation type="submission" date="2018-08" db="EMBL/GenBank/DDBJ databases">
        <title>Diversity &amp; Physiological Properties of Lignin-Decomposing Actinobacteria from Soil.</title>
        <authorList>
            <person name="Roh S.G."/>
            <person name="Kim S.B."/>
        </authorList>
    </citation>
    <scope>NUCLEOTIDE SEQUENCE [LARGE SCALE GENOMIC DNA]</scope>
    <source>
        <strain evidence="3 4">MMS17-GH009</strain>
    </source>
</reference>
<protein>
    <submittedName>
        <fullName evidence="3">Alpha/beta fold hydrolase</fullName>
    </submittedName>
</protein>
<name>A0A372ZYF6_9ACTN</name>
<dbReference type="InterPro" id="IPR000073">
    <property type="entry name" value="AB_hydrolase_1"/>
</dbReference>
<keyword evidence="4" id="KW-1185">Reference proteome</keyword>
<dbReference type="PANTHER" id="PTHR43433:SF1">
    <property type="entry name" value="BLL5160 PROTEIN"/>
    <property type="match status" value="1"/>
</dbReference>
<dbReference type="AlphaFoldDB" id="A0A372ZYF6"/>
<dbReference type="GO" id="GO:0016787">
    <property type="term" value="F:hydrolase activity"/>
    <property type="evidence" value="ECO:0007669"/>
    <property type="project" value="UniProtKB-KW"/>
</dbReference>
<feature type="domain" description="AB hydrolase-1" evidence="2">
    <location>
        <begin position="33"/>
        <end position="260"/>
    </location>
</feature>
<dbReference type="RefSeq" id="WP_117488429.1">
    <property type="nucleotide sequence ID" value="NZ_QVIG01000001.1"/>
</dbReference>
<keyword evidence="3" id="KW-0378">Hydrolase</keyword>
<dbReference type="SUPFAM" id="SSF53474">
    <property type="entry name" value="alpha/beta-Hydrolases"/>
    <property type="match status" value="1"/>
</dbReference>
<evidence type="ECO:0000256" key="1">
    <source>
        <dbReference type="SAM" id="MobiDB-lite"/>
    </source>
</evidence>
<dbReference type="InterPro" id="IPR029058">
    <property type="entry name" value="AB_hydrolase_fold"/>
</dbReference>
<feature type="region of interest" description="Disordered" evidence="1">
    <location>
        <begin position="1"/>
        <end position="23"/>
    </location>
</feature>
<evidence type="ECO:0000259" key="2">
    <source>
        <dbReference type="Pfam" id="PF12697"/>
    </source>
</evidence>
<comment type="caution">
    <text evidence="3">The sequence shown here is derived from an EMBL/GenBank/DDBJ whole genome shotgun (WGS) entry which is preliminary data.</text>
</comment>
<dbReference type="Gene3D" id="3.40.50.1820">
    <property type="entry name" value="alpha/beta hydrolase"/>
    <property type="match status" value="1"/>
</dbReference>
<dbReference type="PANTHER" id="PTHR43433">
    <property type="entry name" value="HYDROLASE, ALPHA/BETA FOLD FAMILY PROTEIN"/>
    <property type="match status" value="1"/>
</dbReference>
<dbReference type="Pfam" id="PF12697">
    <property type="entry name" value="Abhydrolase_6"/>
    <property type="match status" value="1"/>
</dbReference>
<evidence type="ECO:0000313" key="4">
    <source>
        <dbReference type="Proteomes" id="UP000263377"/>
    </source>
</evidence>
<dbReference type="PRINTS" id="PR00111">
    <property type="entry name" value="ABHYDROLASE"/>
</dbReference>
<accession>A0A372ZYF6</accession>
<sequence>MSPHTDPRASDVHVPAPGGGRLWAERRGTGSPVVLLHGSGMDSRLWDAVAPALSRHHDVIRYDARGLGRSAAPERAFDDVADLLAVLDHFGLRRAALVGLSMGGETVLDFALAHPGRVAALGLVGASVSGHDWPPSPETTAYAEARRRGDTAALAELELSVWAAMGRDAPGGELVATMVEENAARRIVSEHHLAGAPARAAEPLLGTVTAPALVVHGDRDHPEIAAIARRLAADIPGARGHLVPDADHYLPLRTPERLIELLLAHLA</sequence>